<sequence length="54" mass="5899">MSLFHAPHMPVVRWLIEPPCAASQSLPGSTIKSTGPWLDTRRTDTAFPPNLDGP</sequence>
<feature type="compositionally biased region" description="Polar residues" evidence="1">
    <location>
        <begin position="22"/>
        <end position="33"/>
    </location>
</feature>
<protein>
    <submittedName>
        <fullName evidence="2">Uncharacterized protein</fullName>
    </submittedName>
</protein>
<dbReference type="AlphaFoldDB" id="A0A7S8IZZ4"/>
<evidence type="ECO:0000313" key="3">
    <source>
        <dbReference type="Proteomes" id="UP000593737"/>
    </source>
</evidence>
<dbReference type="EMBL" id="CP047423">
    <property type="protein sequence ID" value="QPD04500.1"/>
    <property type="molecule type" value="Genomic_DNA"/>
</dbReference>
<dbReference type="Proteomes" id="UP000593737">
    <property type="component" value="Chromosome"/>
</dbReference>
<proteinExistence type="predicted"/>
<name>A0A7S8IZZ4_9BACT</name>
<dbReference type="KEGG" id="nkf:Nkreftii_002274"/>
<evidence type="ECO:0000256" key="1">
    <source>
        <dbReference type="SAM" id="MobiDB-lite"/>
    </source>
</evidence>
<evidence type="ECO:0000313" key="2">
    <source>
        <dbReference type="EMBL" id="QPD04500.1"/>
    </source>
</evidence>
<reference evidence="2 3" key="1">
    <citation type="journal article" date="2020" name="ISME J.">
        <title>Enrichment and physiological characterization of a novel comammox Nitrospira indicates ammonium inhibition of complete nitrification.</title>
        <authorList>
            <person name="Sakoula D."/>
            <person name="Koch H."/>
            <person name="Frank J."/>
            <person name="Jetten M.S.M."/>
            <person name="van Kessel M.A.H.J."/>
            <person name="Lucker S."/>
        </authorList>
    </citation>
    <scope>NUCLEOTIDE SEQUENCE [LARGE SCALE GENOMIC DNA]</scope>
    <source>
        <strain evidence="2">Comreactor17</strain>
    </source>
</reference>
<organism evidence="2 3">
    <name type="scientific">Candidatus Nitrospira kreftii</name>
    <dbReference type="NCBI Taxonomy" id="2652173"/>
    <lineage>
        <taxon>Bacteria</taxon>
        <taxon>Pseudomonadati</taxon>
        <taxon>Nitrospirota</taxon>
        <taxon>Nitrospiria</taxon>
        <taxon>Nitrospirales</taxon>
        <taxon>Nitrospiraceae</taxon>
        <taxon>Nitrospira</taxon>
    </lineage>
</organism>
<feature type="region of interest" description="Disordered" evidence="1">
    <location>
        <begin position="22"/>
        <end position="54"/>
    </location>
</feature>
<accession>A0A7S8IZZ4</accession>
<gene>
    <name evidence="2" type="ORF">Nkreftii_002274</name>
</gene>